<keyword evidence="8" id="KW-0597">Phosphoprotein</keyword>
<gene>
    <name evidence="27" type="ORF">P4O66_008179</name>
</gene>
<dbReference type="SUPFAM" id="SSF50729">
    <property type="entry name" value="PH domain-like"/>
    <property type="match status" value="2"/>
</dbReference>
<evidence type="ECO:0000256" key="11">
    <source>
        <dbReference type="ARBA" id="ARBA00022737"/>
    </source>
</evidence>
<evidence type="ECO:0000256" key="7">
    <source>
        <dbReference type="ARBA" id="ARBA00022490"/>
    </source>
</evidence>
<dbReference type="Pfam" id="PF07258">
    <property type="entry name" value="COMM_domain"/>
    <property type="match status" value="1"/>
</dbReference>
<dbReference type="FunFam" id="1.10.10.2750:FF:000002">
    <property type="entry name" value="TBC1 domain family member 4"/>
    <property type="match status" value="1"/>
</dbReference>
<protein>
    <recommendedName>
        <fullName evidence="19">TBC1 domain family member 4</fullName>
    </recommendedName>
    <alternativeName>
        <fullName evidence="20">Akt substrate of 160 kDa</fullName>
    </alternativeName>
</protein>
<evidence type="ECO:0000259" key="24">
    <source>
        <dbReference type="PROSITE" id="PS01179"/>
    </source>
</evidence>
<dbReference type="SMART" id="SM00462">
    <property type="entry name" value="PTB"/>
    <property type="match status" value="2"/>
</dbReference>
<keyword evidence="13" id="KW-1133">Transmembrane helix</keyword>
<dbReference type="GO" id="GO:0005765">
    <property type="term" value="C:lysosomal membrane"/>
    <property type="evidence" value="ECO:0007669"/>
    <property type="project" value="UniProtKB-SubCell"/>
</dbReference>
<dbReference type="Gene3D" id="2.40.160.110">
    <property type="match status" value="1"/>
</dbReference>
<keyword evidence="9 21" id="KW-0812">Transmembrane</keyword>
<keyword evidence="11" id="KW-0677">Repeat</keyword>
<dbReference type="FunFam" id="1.10.8.270:FF:000001">
    <property type="entry name" value="TBC1 domain family member 1"/>
    <property type="match status" value="1"/>
</dbReference>
<feature type="region of interest" description="Disordered" evidence="23">
    <location>
        <begin position="939"/>
        <end position="963"/>
    </location>
</feature>
<dbReference type="InterPro" id="IPR050302">
    <property type="entry name" value="Rab_GAP_TBC_domain"/>
</dbReference>
<reference evidence="27" key="1">
    <citation type="submission" date="2023-03" db="EMBL/GenBank/DDBJ databases">
        <title>Electrophorus voltai genome.</title>
        <authorList>
            <person name="Bian C."/>
        </authorList>
    </citation>
    <scope>NUCLEOTIDE SEQUENCE</scope>
    <source>
        <strain evidence="27">CB-2022</strain>
        <tissue evidence="27">Muscle</tissue>
    </source>
</reference>
<comment type="caution">
    <text evidence="21">Lacks conserved residue(s) required for the propagation of feature annotation.</text>
</comment>
<dbReference type="InterPro" id="IPR035969">
    <property type="entry name" value="Rab-GAP_TBC_sf"/>
</dbReference>
<dbReference type="FunFam" id="2.30.29.30:FF:000076">
    <property type="entry name" value="TBC1 domain family member 4 isoform X1"/>
    <property type="match status" value="1"/>
</dbReference>
<dbReference type="FunFam" id="1.10.472.80:FF:000003">
    <property type="entry name" value="Putative TBC1 domain family member 1"/>
    <property type="match status" value="1"/>
</dbReference>
<dbReference type="EMBL" id="JAROKS010000013">
    <property type="protein sequence ID" value="KAK1797839.1"/>
    <property type="molecule type" value="Genomic_DNA"/>
</dbReference>
<evidence type="ECO:0000256" key="6">
    <source>
        <dbReference type="ARBA" id="ARBA00022481"/>
    </source>
</evidence>
<dbReference type="Pfam" id="PF01299">
    <property type="entry name" value="Lamp2-like_luminal"/>
    <property type="match status" value="1"/>
</dbReference>
<dbReference type="InterPro" id="IPR006020">
    <property type="entry name" value="PTB/PI_dom"/>
</dbReference>
<keyword evidence="28" id="KW-1185">Reference proteome</keyword>
<evidence type="ECO:0000256" key="22">
    <source>
        <dbReference type="SAM" id="Coils"/>
    </source>
</evidence>
<evidence type="ECO:0000256" key="2">
    <source>
        <dbReference type="ARBA" id="ARBA00004496"/>
    </source>
</evidence>
<dbReference type="InterPro" id="IPR017920">
    <property type="entry name" value="COMM"/>
</dbReference>
<dbReference type="Gene3D" id="2.30.29.30">
    <property type="entry name" value="Pleckstrin-homology domain (PH domain)/Phosphotyrosine-binding domain (PTB)"/>
    <property type="match status" value="2"/>
</dbReference>
<keyword evidence="16 21" id="KW-1015">Disulfide bond</keyword>
<evidence type="ECO:0000256" key="21">
    <source>
        <dbReference type="PROSITE-ProRule" id="PRU00740"/>
    </source>
</evidence>
<evidence type="ECO:0000256" key="19">
    <source>
        <dbReference type="ARBA" id="ARBA00072013"/>
    </source>
</evidence>
<feature type="compositionally biased region" description="Polar residues" evidence="23">
    <location>
        <begin position="1048"/>
        <end position="1069"/>
    </location>
</feature>
<evidence type="ECO:0000256" key="1">
    <source>
        <dbReference type="ARBA" id="ARBA00004251"/>
    </source>
</evidence>
<evidence type="ECO:0000256" key="13">
    <source>
        <dbReference type="ARBA" id="ARBA00022989"/>
    </source>
</evidence>
<dbReference type="InterPro" id="IPR011993">
    <property type="entry name" value="PH-like_dom_sf"/>
</dbReference>
<evidence type="ECO:0000256" key="4">
    <source>
        <dbReference type="ARBA" id="ARBA00022468"/>
    </source>
</evidence>
<dbReference type="GO" id="GO:0032869">
    <property type="term" value="P:cellular response to insulin stimulus"/>
    <property type="evidence" value="ECO:0007669"/>
    <property type="project" value="UniProtKB-ARBA"/>
</dbReference>
<keyword evidence="7" id="KW-0963">Cytoplasm</keyword>
<keyword evidence="4" id="KW-0343">GTPase activation</keyword>
<evidence type="ECO:0000259" key="25">
    <source>
        <dbReference type="PROSITE" id="PS50086"/>
    </source>
</evidence>
<dbReference type="Proteomes" id="UP001239994">
    <property type="component" value="Unassembled WGS sequence"/>
</dbReference>
<evidence type="ECO:0000256" key="18">
    <source>
        <dbReference type="ARBA" id="ARBA00023228"/>
    </source>
</evidence>
<evidence type="ECO:0000259" key="26">
    <source>
        <dbReference type="PROSITE" id="PS51269"/>
    </source>
</evidence>
<keyword evidence="14" id="KW-0007">Acetylation</keyword>
<name>A0AAD9DYN8_9TELE</name>
<evidence type="ECO:0000256" key="23">
    <source>
        <dbReference type="SAM" id="MobiDB-lite"/>
    </source>
</evidence>
<dbReference type="PROSITE" id="PS50086">
    <property type="entry name" value="TBC_RABGAP"/>
    <property type="match status" value="1"/>
</dbReference>
<feature type="domain" description="Rab-GAP TBC" evidence="25">
    <location>
        <begin position="1227"/>
        <end position="1421"/>
    </location>
</feature>
<dbReference type="GO" id="GO:0005096">
    <property type="term" value="F:GTPase activator activity"/>
    <property type="evidence" value="ECO:0007669"/>
    <property type="project" value="UniProtKB-KW"/>
</dbReference>
<dbReference type="CDD" id="cd01269">
    <property type="entry name" value="PTB_TBC1D1_like"/>
    <property type="match status" value="1"/>
</dbReference>
<accession>A0AAD9DYN8</accession>
<dbReference type="PANTHER" id="PTHR47219">
    <property type="entry name" value="RAB GTPASE-ACTIVATING PROTEIN 1-LIKE"/>
    <property type="match status" value="1"/>
</dbReference>
<evidence type="ECO:0000256" key="17">
    <source>
        <dbReference type="ARBA" id="ARBA00023180"/>
    </source>
</evidence>
<dbReference type="SMART" id="SM00164">
    <property type="entry name" value="TBC"/>
    <property type="match status" value="1"/>
</dbReference>
<evidence type="ECO:0000256" key="14">
    <source>
        <dbReference type="ARBA" id="ARBA00022990"/>
    </source>
</evidence>
<evidence type="ECO:0000256" key="20">
    <source>
        <dbReference type="ARBA" id="ARBA00081861"/>
    </source>
</evidence>
<keyword evidence="18 21" id="KW-0458">Lysosome</keyword>
<feature type="coiled-coil region" evidence="22">
    <location>
        <begin position="1505"/>
        <end position="1574"/>
    </location>
</feature>
<evidence type="ECO:0000256" key="8">
    <source>
        <dbReference type="ARBA" id="ARBA00022553"/>
    </source>
</evidence>
<dbReference type="InterPro" id="IPR002000">
    <property type="entry name" value="Lysosome-assoc_membr_glycop"/>
</dbReference>
<feature type="domain" description="PID" evidence="24">
    <location>
        <begin position="422"/>
        <end position="557"/>
    </location>
</feature>
<dbReference type="Gene3D" id="1.10.472.80">
    <property type="entry name" value="Ypt/Rab-GAP domain of gyp1p, domain 3"/>
    <property type="match status" value="1"/>
</dbReference>
<evidence type="ECO:0000256" key="12">
    <source>
        <dbReference type="ARBA" id="ARBA00022753"/>
    </source>
</evidence>
<evidence type="ECO:0000256" key="3">
    <source>
        <dbReference type="ARBA" id="ARBA00004530"/>
    </source>
</evidence>
<dbReference type="Pfam" id="PF00640">
    <property type="entry name" value="PID"/>
    <property type="match status" value="2"/>
</dbReference>
<feature type="disulfide bond" evidence="21">
    <location>
        <begin position="179"/>
        <end position="216"/>
    </location>
</feature>
<keyword evidence="12" id="KW-0967">Endosome</keyword>
<evidence type="ECO:0000313" key="27">
    <source>
        <dbReference type="EMBL" id="KAK1797839.1"/>
    </source>
</evidence>
<dbReference type="InterPro" id="IPR048528">
    <property type="entry name" value="Lamp2-like_luminal"/>
</dbReference>
<keyword evidence="22" id="KW-0175">Coiled coil</keyword>
<evidence type="ECO:0000256" key="5">
    <source>
        <dbReference type="ARBA" id="ARBA00022475"/>
    </source>
</evidence>
<evidence type="ECO:0000256" key="16">
    <source>
        <dbReference type="ARBA" id="ARBA00023157"/>
    </source>
</evidence>
<dbReference type="PANTHER" id="PTHR47219:SF14">
    <property type="entry name" value="TBC1 DOMAIN FAMILY MEMBER 4"/>
    <property type="match status" value="1"/>
</dbReference>
<dbReference type="InterPro" id="IPR021785">
    <property type="entry name" value="DUF3350"/>
</dbReference>
<comment type="subcellular location">
    <subcellularLocation>
        <location evidence="1">Cell membrane</location>
        <topology evidence="1">Single-pass type I membrane protein</topology>
    </subcellularLocation>
    <subcellularLocation>
        <location evidence="2">Cytoplasm</location>
    </subcellularLocation>
    <subcellularLocation>
        <location evidence="3">Endosome membrane</location>
        <topology evidence="3">Single-pass type I membrane protein</topology>
    </subcellularLocation>
    <subcellularLocation>
        <location evidence="21">Lysosome membrane</location>
        <topology evidence="21">Single-pass type I membrane protein</topology>
    </subcellularLocation>
</comment>
<dbReference type="FunFam" id="2.40.160.110:FF:000001">
    <property type="entry name" value="lysosome-associated membrane glycoprotein 2 isoform X2"/>
    <property type="match status" value="1"/>
</dbReference>
<dbReference type="PROSITE" id="PS51407">
    <property type="entry name" value="LAMP_3"/>
    <property type="match status" value="1"/>
</dbReference>
<dbReference type="Gene3D" id="1.10.10.2750">
    <property type="match status" value="1"/>
</dbReference>
<dbReference type="GO" id="GO:0005886">
    <property type="term" value="C:plasma membrane"/>
    <property type="evidence" value="ECO:0007669"/>
    <property type="project" value="UniProtKB-SubCell"/>
</dbReference>
<dbReference type="Pfam" id="PF11830">
    <property type="entry name" value="DUF3350"/>
    <property type="match status" value="1"/>
</dbReference>
<organism evidence="27 28">
    <name type="scientific">Electrophorus voltai</name>
    <dbReference type="NCBI Taxonomy" id="2609070"/>
    <lineage>
        <taxon>Eukaryota</taxon>
        <taxon>Metazoa</taxon>
        <taxon>Chordata</taxon>
        <taxon>Craniata</taxon>
        <taxon>Vertebrata</taxon>
        <taxon>Euteleostomi</taxon>
        <taxon>Actinopterygii</taxon>
        <taxon>Neopterygii</taxon>
        <taxon>Teleostei</taxon>
        <taxon>Ostariophysi</taxon>
        <taxon>Gymnotiformes</taxon>
        <taxon>Gymnotoidei</taxon>
        <taxon>Gymnotidae</taxon>
        <taxon>Electrophorus</taxon>
    </lineage>
</organism>
<dbReference type="InterPro" id="IPR000195">
    <property type="entry name" value="Rab-GAP-TBC_dom"/>
</dbReference>
<comment type="caution">
    <text evidence="27">The sequence shown here is derived from an EMBL/GenBank/DDBJ whole genome shotgun (WGS) entry which is preliminary data.</text>
</comment>
<dbReference type="Gene3D" id="1.10.8.270">
    <property type="entry name" value="putative rabgap domain of human tbc1 domain family member 14 like domains"/>
    <property type="match status" value="1"/>
</dbReference>
<keyword evidence="15 21" id="KW-0472">Membrane</keyword>
<dbReference type="SUPFAM" id="SSF47923">
    <property type="entry name" value="Ypt/Rab-GAP domain of gyp1p"/>
    <property type="match status" value="2"/>
</dbReference>
<sequence length="1605" mass="179438">MLGVALVNGVVLRMLGVVRVNGVVLRILGLSYRSPVALHPSFSSDVTATYSPPYPPSPPERGDYNITKNGTSCLMTHMGLQLNITYFSRTQIKAIQEIVNLRPNMTKHSGSCEADRATLKLSEENTNLTFIFSLNSTTNMYHLSGLELSANLSDMAQPLIVINSSLDYLRGTLGHSYMCRKEQTFYVGQNFSLNTFQLQVQPFGVTGDQFGAAEECDLDEDNMLIPIIVGTALAGLVFVPECAATISGLNNTTNLPGPPLFSHYHYLCCLRLAARSNLNADILVTKLGEGSSKWSKSTLQVMHHLWSEHGSLVQAHQEVQAMASIGQLVDIQWKLGMAVSSDTCRSLNSPYISILMKIADASGEISYKSFEMTVLQFQCEVGLRVGDTHAREGAGPFFCPRAERRMEGSHDKGSNRYPDKTFALWYLGWSSLDKRTTLPMIPWLVAEIRRKSEKNESGPAQAREVQLCLTPPLIRCVPANSSNASVFIFEHKAQFISRFIHNSHDLTYFAYLIRSQPDDPESEMACHVFKACDPNQVPEVITSIRQACKVALKEDKKPKQEGDESFYNSQKFEVLYCGKATVGHKKAPSTLIDDCIDKFRQHEAERKRLRLPNGQRSSEDEFTTGDNPLSAALYEASEAELELGGVERADAADRKLGGNLRGAFPEAILEDSGFEEQQEFRTRCNSLAGGLPRRPWEAAAMGPARRRHASAPNNVQPSDAEKNRTMLFQVGRFEVNLISPDSKTVVLEKNFKDISSCSQGVKQTDHFGFICRDAGESVSGQYMCYVFQCASESLVDEVMMTLKQAFSTAAVLQSSKTQVKLCQACPMHDLHKLCERIEGLYPPRAKLAIQKHLSLLSDKEQADIFERVQRMKPGSDQEENELVILHLRQMCETKQKNHIHTGETAQGASRMRMRIGGMGSFERAGSVVPVACSLTLSLADQSDDSPGESPPGSPPAYLDEDPDAPQFRRRAHTFSHPPIKKRISFTELPTQPKVLLHRQQSLAPELLQSSSVRVPRARSVSEGESSLTTSTFLKGFYLGSLGSLAPPQDSTGLKSSNGENWKRSPSGSDSLTAVIPRRVSWRQKIFLRVASPLNKASASTLSADMDGRELLPLSPRTLAQGRDTPAGLLSAEQGPGFEGGRRTSADYRALWKKAVHQQILLIRMEKENQRLEASRDELHIRKMKLDYQEVGECPKEVQALWEQKLSGTCRSKVQWDKEEVHAALCQGVPKARRGEVWLFLCRQHRLRQQLPQRLQPPGTPYQDLLKQLTGQQHAILVDLGRTFPTHRYFSAQLGAGQLSLYNLLKAYSLLDAEVGYCQGISFVAGVLLLHMSEEQAFDTLKFLMYDLGLRRQYRPDMIALQIQMYQLSRLLHDYHRGLYTHLEEHEVGPSLYAAPWFLTVFASQFPLGFVSRVFDLLFVQGTEVIFKLALCLLSNHEGEILECDSFESIVDHLKTTIPTFTQNQMEETITKALEMDISKQLHAYEVEYHVLQDEMADGAPCSEDLDRLEKTSVLLKKQNMELLEKLQAARVKIQSLEDTVENFLARESQMKHLIRSLEQEKASYQKTIERMRNSLPVETVAAGDVEMTQLKASSTSKTKAASKKP</sequence>
<proteinExistence type="inferred from homology"/>
<feature type="domain" description="COMM" evidence="26">
    <location>
        <begin position="327"/>
        <end position="395"/>
    </location>
</feature>
<dbReference type="CDD" id="cd00934">
    <property type="entry name" value="PTB"/>
    <property type="match status" value="1"/>
</dbReference>
<feature type="region of interest" description="Disordered" evidence="23">
    <location>
        <begin position="1044"/>
        <end position="1069"/>
    </location>
</feature>
<evidence type="ECO:0000256" key="10">
    <source>
        <dbReference type="ARBA" id="ARBA00022729"/>
    </source>
</evidence>
<evidence type="ECO:0000313" key="28">
    <source>
        <dbReference type="Proteomes" id="UP001239994"/>
    </source>
</evidence>
<dbReference type="PROSITE" id="PS01179">
    <property type="entry name" value="PID"/>
    <property type="match status" value="2"/>
</dbReference>
<keyword evidence="6" id="KW-0488">Methylation</keyword>
<dbReference type="Pfam" id="PF00566">
    <property type="entry name" value="RabGAP-TBC"/>
    <property type="match status" value="1"/>
</dbReference>
<comment type="similarity">
    <text evidence="21">Belongs to the LAMP family.</text>
</comment>
<keyword evidence="5" id="KW-1003">Cell membrane</keyword>
<dbReference type="GO" id="GO:0010008">
    <property type="term" value="C:endosome membrane"/>
    <property type="evidence" value="ECO:0007669"/>
    <property type="project" value="UniProtKB-SubCell"/>
</dbReference>
<evidence type="ECO:0000256" key="9">
    <source>
        <dbReference type="ARBA" id="ARBA00022692"/>
    </source>
</evidence>
<dbReference type="PROSITE" id="PS51269">
    <property type="entry name" value="COMM"/>
    <property type="match status" value="1"/>
</dbReference>
<feature type="domain" description="PID" evidence="24">
    <location>
        <begin position="735"/>
        <end position="807"/>
    </location>
</feature>
<dbReference type="PRINTS" id="PR00336">
    <property type="entry name" value="LYSASSOCTDMP"/>
</dbReference>
<evidence type="ECO:0000256" key="15">
    <source>
        <dbReference type="ARBA" id="ARBA00023136"/>
    </source>
</evidence>
<keyword evidence="10" id="KW-0732">Signal</keyword>
<keyword evidence="17" id="KW-0325">Glycoprotein</keyword>